<sequence>MENIFFTLEIKSISIYLEIDIFRCHVQCEIIRFFALLPILIPFVICISNKQIVISEIAPTVPFAWLLLATTASLGISDEMRENYRGSEMLMSEM</sequence>
<feature type="transmembrane region" description="Helical" evidence="1">
    <location>
        <begin position="30"/>
        <end position="51"/>
    </location>
</feature>
<keyword evidence="1" id="KW-0472">Membrane</keyword>
<accession>D7E4D6</accession>
<dbReference type="HOGENOM" id="CLU_2383254_0_0_3"/>
<keyword evidence="3" id="KW-1185">Reference proteome</keyword>
<organism evidence="2 3">
    <name type="scientific">Nostoc azollae (strain 0708)</name>
    <name type="common">Anabaena azollae (strain 0708)</name>
    <dbReference type="NCBI Taxonomy" id="551115"/>
    <lineage>
        <taxon>Bacteria</taxon>
        <taxon>Bacillati</taxon>
        <taxon>Cyanobacteriota</taxon>
        <taxon>Cyanophyceae</taxon>
        <taxon>Nostocales</taxon>
        <taxon>Nostocaceae</taxon>
        <taxon>Trichormus</taxon>
    </lineage>
</organism>
<name>D7E4D6_NOSA0</name>
<evidence type="ECO:0000313" key="2">
    <source>
        <dbReference type="EMBL" id="ADI63694.1"/>
    </source>
</evidence>
<proteinExistence type="predicted"/>
<dbReference type="EMBL" id="CP002059">
    <property type="protein sequence ID" value="ADI63694.1"/>
    <property type="molecule type" value="Genomic_DNA"/>
</dbReference>
<feature type="transmembrane region" description="Helical" evidence="1">
    <location>
        <begin position="57"/>
        <end position="76"/>
    </location>
</feature>
<keyword evidence="1" id="KW-1133">Transmembrane helix</keyword>
<keyword evidence="1" id="KW-0812">Transmembrane</keyword>
<protein>
    <submittedName>
        <fullName evidence="2">Uncharacterized protein</fullName>
    </submittedName>
</protein>
<dbReference type="AlphaFoldDB" id="D7E4D6"/>
<dbReference type="Proteomes" id="UP000001511">
    <property type="component" value="Chromosome"/>
</dbReference>
<gene>
    <name evidence="2" type="ordered locus">Aazo_1482</name>
</gene>
<evidence type="ECO:0000313" key="3">
    <source>
        <dbReference type="Proteomes" id="UP000001511"/>
    </source>
</evidence>
<dbReference type="KEGG" id="naz:Aazo_1482"/>
<evidence type="ECO:0000256" key="1">
    <source>
        <dbReference type="SAM" id="Phobius"/>
    </source>
</evidence>
<reference evidence="2 3" key="1">
    <citation type="journal article" date="2010" name="PLoS ONE">
        <title>Genome erosion in a nitrogen-fixing vertically transmitted endosymbiotic multicellular cyanobacterium.</title>
        <authorList>
            <person name="Ran L."/>
            <person name="Larsson J."/>
            <person name="Vigil-Stenman T."/>
            <person name="Nylander J.A."/>
            <person name="Ininbergs K."/>
            <person name="Zheng W.W."/>
            <person name="Lapidus A."/>
            <person name="Lowry S."/>
            <person name="Haselkorn R."/>
            <person name="Bergman B."/>
        </authorList>
    </citation>
    <scope>NUCLEOTIDE SEQUENCE [LARGE SCALE GENOMIC DNA]</scope>
    <source>
        <strain evidence="2 3">0708</strain>
    </source>
</reference>